<organism evidence="3 4">
    <name type="scientific">Actinidia rufa</name>
    <dbReference type="NCBI Taxonomy" id="165716"/>
    <lineage>
        <taxon>Eukaryota</taxon>
        <taxon>Viridiplantae</taxon>
        <taxon>Streptophyta</taxon>
        <taxon>Embryophyta</taxon>
        <taxon>Tracheophyta</taxon>
        <taxon>Spermatophyta</taxon>
        <taxon>Magnoliopsida</taxon>
        <taxon>eudicotyledons</taxon>
        <taxon>Gunneridae</taxon>
        <taxon>Pentapetalae</taxon>
        <taxon>asterids</taxon>
        <taxon>Ericales</taxon>
        <taxon>Actinidiaceae</taxon>
        <taxon>Actinidia</taxon>
    </lineage>
</organism>
<evidence type="ECO:0000313" key="3">
    <source>
        <dbReference type="EMBL" id="GFZ02596.1"/>
    </source>
</evidence>
<feature type="compositionally biased region" description="Low complexity" evidence="1">
    <location>
        <begin position="85"/>
        <end position="105"/>
    </location>
</feature>
<feature type="domain" description="Glutaredoxin" evidence="2">
    <location>
        <begin position="126"/>
        <end position="192"/>
    </location>
</feature>
<dbReference type="Proteomes" id="UP000585474">
    <property type="component" value="Unassembled WGS sequence"/>
</dbReference>
<dbReference type="OrthoDB" id="1271590at2759"/>
<evidence type="ECO:0000313" key="4">
    <source>
        <dbReference type="Proteomes" id="UP000585474"/>
    </source>
</evidence>
<evidence type="ECO:0000256" key="1">
    <source>
        <dbReference type="SAM" id="MobiDB-lite"/>
    </source>
</evidence>
<dbReference type="InterPro" id="IPR002109">
    <property type="entry name" value="Glutaredoxin"/>
</dbReference>
<keyword evidence="4" id="KW-1185">Reference proteome</keyword>
<dbReference type="InterPro" id="IPR036249">
    <property type="entry name" value="Thioredoxin-like_sf"/>
</dbReference>
<dbReference type="Pfam" id="PF00462">
    <property type="entry name" value="Glutaredoxin"/>
    <property type="match status" value="1"/>
</dbReference>
<dbReference type="SUPFAM" id="SSF52833">
    <property type="entry name" value="Thioredoxin-like"/>
    <property type="match status" value="1"/>
</dbReference>
<proteinExistence type="predicted"/>
<protein>
    <submittedName>
        <fullName evidence="3">Glutaredoxin family protein</fullName>
    </submittedName>
</protein>
<dbReference type="PANTHER" id="PTHR45669:SF17">
    <property type="entry name" value="GLUTAREDOXIN DOMAIN-CONTAINING PROTEIN"/>
    <property type="match status" value="1"/>
</dbReference>
<comment type="caution">
    <text evidence="3">The sequence shown here is derived from an EMBL/GenBank/DDBJ whole genome shotgun (WGS) entry which is preliminary data.</text>
</comment>
<reference evidence="3 4" key="1">
    <citation type="submission" date="2019-07" db="EMBL/GenBank/DDBJ databases">
        <title>De Novo Assembly of kiwifruit Actinidia rufa.</title>
        <authorList>
            <person name="Sugita-Konishi S."/>
            <person name="Sato K."/>
            <person name="Mori E."/>
            <person name="Abe Y."/>
            <person name="Kisaki G."/>
            <person name="Hamano K."/>
            <person name="Suezawa K."/>
            <person name="Otani M."/>
            <person name="Fukuda T."/>
            <person name="Manabe T."/>
            <person name="Gomi K."/>
            <person name="Tabuchi M."/>
            <person name="Akimitsu K."/>
            <person name="Kataoka I."/>
        </authorList>
    </citation>
    <scope>NUCLEOTIDE SEQUENCE [LARGE SCALE GENOMIC DNA]</scope>
    <source>
        <strain evidence="4">cv. Fuchu</strain>
    </source>
</reference>
<sequence length="387" mass="43471">MAGWDEKLEFEFSGNPKSSVFNRSLTLHSTPTEFLKKPYLYNSLERNGSIKKLYDSSVESVKGKVKKLCSIFESSKSPTSVLDESPPQSQIPSPSKLKSGKSLGSDSWVSPFCDKIRLPGTEDRIVVYFTSLRGIRRTFEDCYSARMILRGFRVMVDERDISMDSAYKKELQSMLGEKNLSLPQVFIKGKHIGGADVIKQLHEVGELAKMLKGLPFRAPGIPIHEGTLLTVKDQGGEFAPHSSNSLPVDCIPDAVTSCNGLVLYVMKRVNVARFILSSPVHQQQKFELPPIWNPMCFPAFGIAFDGLQLQFKVVCCCVHNNCPVNGAISCYVFSSETLRWRNFHARVVNASFLDEAMKSPHWMWGDFMLVYYMDKKISKLVQLPTAC</sequence>
<dbReference type="Gene3D" id="3.40.30.10">
    <property type="entry name" value="Glutaredoxin"/>
    <property type="match status" value="1"/>
</dbReference>
<dbReference type="AlphaFoldDB" id="A0A7J0FV92"/>
<dbReference type="EMBL" id="BJWL01000015">
    <property type="protein sequence ID" value="GFZ02596.1"/>
    <property type="molecule type" value="Genomic_DNA"/>
</dbReference>
<feature type="region of interest" description="Disordered" evidence="1">
    <location>
        <begin position="77"/>
        <end position="105"/>
    </location>
</feature>
<accession>A0A7J0FV92</accession>
<dbReference type="PANTHER" id="PTHR45669">
    <property type="entry name" value="GLUTAREDOXIN DOMAIN-CONTAINING CYSTEINE-RICH PROTEIN CG12206-RELATED"/>
    <property type="match status" value="1"/>
</dbReference>
<name>A0A7J0FV92_9ERIC</name>
<gene>
    <name evidence="3" type="ORF">Acr_15g0012040</name>
</gene>
<dbReference type="PROSITE" id="PS51354">
    <property type="entry name" value="GLUTAREDOXIN_2"/>
    <property type="match status" value="1"/>
</dbReference>
<evidence type="ECO:0000259" key="2">
    <source>
        <dbReference type="Pfam" id="PF00462"/>
    </source>
</evidence>